<evidence type="ECO:0000313" key="1">
    <source>
        <dbReference type="EMBL" id="ASM79883.1"/>
    </source>
</evidence>
<sequence>MQGIISFPDVIQSLVDDAFDTVEAAKIGLNASKDLYHFQKAVNEHGEETVVQETARVLKERYHCSYAEASVDAGNRVRAALELVKGQDTFKTVRDNLNKK</sequence>
<reference evidence="1" key="2">
    <citation type="submission" date="2017-04" db="EMBL/GenBank/DDBJ databases">
        <authorList>
            <person name="Afonso C.L."/>
            <person name="Miller P.J."/>
            <person name="Scott M.A."/>
            <person name="Spackman E."/>
            <person name="Goraichik I."/>
            <person name="Dimitrov K.M."/>
            <person name="Suarez D.L."/>
            <person name="Swayne D.E."/>
        </authorList>
    </citation>
    <scope>NUCLEOTIDE SEQUENCE</scope>
    <source>
        <strain evidence="1">KP4898</strain>
        <plasmid evidence="1">pIncAC-KP4898</plasmid>
    </source>
</reference>
<organism evidence="1">
    <name type="scientific">Klebsiella pneumoniae subsp. pneumoniae</name>
    <dbReference type="NCBI Taxonomy" id="72407"/>
    <lineage>
        <taxon>Bacteria</taxon>
        <taxon>Pseudomonadati</taxon>
        <taxon>Pseudomonadota</taxon>
        <taxon>Gammaproteobacteria</taxon>
        <taxon>Enterobacterales</taxon>
        <taxon>Enterobacteriaceae</taxon>
        <taxon>Klebsiella/Raoultella group</taxon>
        <taxon>Klebsiella</taxon>
        <taxon>Klebsiella pneumoniae complex</taxon>
    </lineage>
</organism>
<name>A0A221KLJ0_KLEPN</name>
<keyword evidence="1" id="KW-0614">Plasmid</keyword>
<geneLocation type="plasmid" evidence="1">
    <name>pIncAC-KP4898</name>
</geneLocation>
<dbReference type="EMBL" id="KY882285">
    <property type="protein sequence ID" value="ASM79883.1"/>
    <property type="molecule type" value="Genomic_DNA"/>
</dbReference>
<protein>
    <submittedName>
        <fullName evidence="1">Uncharacterized protein</fullName>
    </submittedName>
</protein>
<proteinExistence type="predicted"/>
<reference evidence="1" key="1">
    <citation type="journal article" date="2017" name="Front. Microbiol.">
        <title>A novel IncA/C1 group conjugative plasmid, encoding VIM-1 metallo-beta-lactamase, mediates the acquisition of carbapenem resistance in ST104 Klebsiella pneumoniae isolates from neonates in the intensive care unit of Monaldi Hospital in Naples.</title>
        <authorList>
            <person name="Esposito E.P."/>
            <person name="Gaiarsa S."/>
            <person name="Del Franco M."/>
            <person name="Crivaro V."/>
            <person name="Bernardo M."/>
            <person name="Cuccurullo S."/>
            <person name="Pennino F."/>
            <person name="Triassi M."/>
            <person name="Marone P."/>
            <person name="Sassera D."/>
            <person name="Zarrilli R."/>
        </authorList>
    </citation>
    <scope>NUCLEOTIDE SEQUENCE</scope>
    <source>
        <strain evidence="1">KP4898</strain>
        <plasmid evidence="1">pIncAC-KP4898</plasmid>
    </source>
</reference>
<accession>A0A221KLJ0</accession>
<dbReference type="AlphaFoldDB" id="A0A221KLJ0"/>
<dbReference type="RefSeq" id="WP_031611417.1">
    <property type="nucleotide sequence ID" value="NZ_CP034084.1"/>
</dbReference>